<evidence type="ECO:0000313" key="1">
    <source>
        <dbReference type="EMBL" id="MED4676477.1"/>
    </source>
</evidence>
<keyword evidence="2" id="KW-1185">Reference proteome</keyword>
<dbReference type="Proteomes" id="UP001336122">
    <property type="component" value="Unassembled WGS sequence"/>
</dbReference>
<proteinExistence type="predicted"/>
<reference evidence="1 2" key="1">
    <citation type="submission" date="2023-03" db="EMBL/GenBank/DDBJ databases">
        <title>Bacillus Genome Sequencing.</title>
        <authorList>
            <person name="Dunlap C."/>
        </authorList>
    </citation>
    <scope>NUCLEOTIDE SEQUENCE [LARGE SCALE GENOMIC DNA]</scope>
    <source>
        <strain evidence="1 2">NRS-319</strain>
    </source>
</reference>
<comment type="caution">
    <text evidence="1">The sequence shown here is derived from an EMBL/GenBank/DDBJ whole genome shotgun (WGS) entry which is preliminary data.</text>
</comment>
<evidence type="ECO:0008006" key="3">
    <source>
        <dbReference type="Google" id="ProtNLM"/>
    </source>
</evidence>
<organism evidence="1 2">
    <name type="scientific">Bacillus nitratireducens</name>
    <dbReference type="NCBI Taxonomy" id="2026193"/>
    <lineage>
        <taxon>Bacteria</taxon>
        <taxon>Bacillati</taxon>
        <taxon>Bacillota</taxon>
        <taxon>Bacilli</taxon>
        <taxon>Bacillales</taxon>
        <taxon>Bacillaceae</taxon>
        <taxon>Bacillus</taxon>
        <taxon>Bacillus cereus group</taxon>
    </lineage>
</organism>
<dbReference type="RefSeq" id="WP_002094702.1">
    <property type="nucleotide sequence ID" value="NZ_JARTIK010000001.1"/>
</dbReference>
<dbReference type="EMBL" id="JARTIK010000001">
    <property type="protein sequence ID" value="MED4676477.1"/>
    <property type="molecule type" value="Genomic_DNA"/>
</dbReference>
<sequence length="53" mass="6216">MEFLFDLVKEFVKATVREVSAYFLRKQLLDKDTKNPLRAVGSKRVGFVKRNNL</sequence>
<gene>
    <name evidence="1" type="ORF">P9485_01190</name>
</gene>
<accession>A0ABU6P594</accession>
<evidence type="ECO:0000313" key="2">
    <source>
        <dbReference type="Proteomes" id="UP001336122"/>
    </source>
</evidence>
<name>A0ABU6P594_9BACI</name>
<protein>
    <recommendedName>
        <fullName evidence="3">YqzL-like protein</fullName>
    </recommendedName>
</protein>